<comment type="caution">
    <text evidence="3">The sequence shown here is derived from an EMBL/GenBank/DDBJ whole genome shotgun (WGS) entry which is preliminary data.</text>
</comment>
<evidence type="ECO:0000313" key="4">
    <source>
        <dbReference type="Proteomes" id="UP000784286"/>
    </source>
</evidence>
<evidence type="ECO:0000256" key="1">
    <source>
        <dbReference type="ARBA" id="ARBA00023125"/>
    </source>
</evidence>
<name>A0A948TM00_9BACT</name>
<dbReference type="Pfam" id="PF02311">
    <property type="entry name" value="AraC_binding"/>
    <property type="match status" value="1"/>
</dbReference>
<gene>
    <name evidence="3" type="ORF">H9928_04275</name>
</gene>
<dbReference type="GO" id="GO:0006355">
    <property type="term" value="P:regulation of DNA-templated transcription"/>
    <property type="evidence" value="ECO:0007669"/>
    <property type="project" value="InterPro"/>
</dbReference>
<dbReference type="InterPro" id="IPR003313">
    <property type="entry name" value="AraC-bd"/>
</dbReference>
<dbReference type="Gene3D" id="2.60.120.10">
    <property type="entry name" value="Jelly Rolls"/>
    <property type="match status" value="1"/>
</dbReference>
<evidence type="ECO:0000313" key="3">
    <source>
        <dbReference type="EMBL" id="MBU3855769.1"/>
    </source>
</evidence>
<dbReference type="InterPro" id="IPR037923">
    <property type="entry name" value="HTH-like"/>
</dbReference>
<accession>A0A948TM00</accession>
<protein>
    <submittedName>
        <fullName evidence="3">AraC family ligand binding domain-containing protein</fullName>
    </submittedName>
</protein>
<dbReference type="SUPFAM" id="SSF51215">
    <property type="entry name" value="Regulatory protein AraC"/>
    <property type="match status" value="1"/>
</dbReference>
<reference evidence="3" key="1">
    <citation type="journal article" date="2021" name="PeerJ">
        <title>Extensive microbial diversity within the chicken gut microbiome revealed by metagenomics and culture.</title>
        <authorList>
            <person name="Gilroy R."/>
            <person name="Ravi A."/>
            <person name="Getino M."/>
            <person name="Pursley I."/>
            <person name="Horton D.L."/>
            <person name="Alikhan N.F."/>
            <person name="Baker D."/>
            <person name="Gharbi K."/>
            <person name="Hall N."/>
            <person name="Watson M."/>
            <person name="Adriaenssens E.M."/>
            <person name="Foster-Nyarko E."/>
            <person name="Jarju S."/>
            <person name="Secka A."/>
            <person name="Antonio M."/>
            <person name="Oren A."/>
            <person name="Chaudhuri R.R."/>
            <person name="La Ragione R."/>
            <person name="Hildebrand F."/>
            <person name="Pallen M.J."/>
        </authorList>
    </citation>
    <scope>NUCLEOTIDE SEQUENCE</scope>
    <source>
        <strain evidence="3">8470</strain>
    </source>
</reference>
<proteinExistence type="predicted"/>
<feature type="domain" description="AraC-type arabinose-binding/dimerisation" evidence="2">
    <location>
        <begin position="37"/>
        <end position="88"/>
    </location>
</feature>
<dbReference type="InterPro" id="IPR014710">
    <property type="entry name" value="RmlC-like_jellyroll"/>
</dbReference>
<dbReference type="AlphaFoldDB" id="A0A948TM00"/>
<organism evidence="3 4">
    <name type="scientific">Candidatus Phocaeicola excrementipullorum</name>
    <dbReference type="NCBI Taxonomy" id="2838731"/>
    <lineage>
        <taxon>Bacteria</taxon>
        <taxon>Pseudomonadati</taxon>
        <taxon>Bacteroidota</taxon>
        <taxon>Bacteroidia</taxon>
        <taxon>Bacteroidales</taxon>
        <taxon>Bacteroidaceae</taxon>
        <taxon>Phocaeicola</taxon>
    </lineage>
</organism>
<dbReference type="EMBL" id="JAHLFJ010000042">
    <property type="protein sequence ID" value="MBU3855769.1"/>
    <property type="molecule type" value="Genomic_DNA"/>
</dbReference>
<dbReference type="Proteomes" id="UP000784286">
    <property type="component" value="Unassembled WGS sequence"/>
</dbReference>
<dbReference type="GO" id="GO:0003677">
    <property type="term" value="F:DNA binding"/>
    <property type="evidence" value="ECO:0007669"/>
    <property type="project" value="UniProtKB-KW"/>
</dbReference>
<sequence length="151" mass="16977">MPQQLPQHKAFMLSDFGVRLRRIVSPQAGNEPVPYTHQDEYYIVGLLEKGMGCGVIDFKECSFSQGEIFLVQPGQAHRFVSSKDAEGWILFADSSFVGREEKNIFDNFLLFASAVKIGGRRMEELKQIAGISLQRGISLSVRCLNECVRMS</sequence>
<evidence type="ECO:0000259" key="2">
    <source>
        <dbReference type="Pfam" id="PF02311"/>
    </source>
</evidence>
<keyword evidence="1" id="KW-0238">DNA-binding</keyword>
<reference evidence="3" key="2">
    <citation type="submission" date="2021-04" db="EMBL/GenBank/DDBJ databases">
        <authorList>
            <person name="Gilroy R."/>
        </authorList>
    </citation>
    <scope>NUCLEOTIDE SEQUENCE</scope>
    <source>
        <strain evidence="3">8470</strain>
    </source>
</reference>